<dbReference type="GO" id="GO:0006353">
    <property type="term" value="P:DNA-templated transcription termination"/>
    <property type="evidence" value="ECO:0007669"/>
    <property type="project" value="UniProtKB-KW"/>
</dbReference>
<keyword evidence="2" id="KW-0806">Transcription termination</keyword>
<evidence type="ECO:0000256" key="3">
    <source>
        <dbReference type="ARBA" id="ARBA00022946"/>
    </source>
</evidence>
<dbReference type="GO" id="GO:0003676">
    <property type="term" value="F:nucleic acid binding"/>
    <property type="evidence" value="ECO:0007669"/>
    <property type="project" value="InterPro"/>
</dbReference>
<comment type="similarity">
    <text evidence="1">Belongs to the mTERF family.</text>
</comment>
<dbReference type="Proteomes" id="UP001140206">
    <property type="component" value="Unassembled WGS sequence"/>
</dbReference>
<evidence type="ECO:0000256" key="1">
    <source>
        <dbReference type="ARBA" id="ARBA00007692"/>
    </source>
</evidence>
<protein>
    <submittedName>
        <fullName evidence="4">Mitochondrial transcription termination factor-like</fullName>
    </submittedName>
</protein>
<evidence type="ECO:0000256" key="2">
    <source>
        <dbReference type="ARBA" id="ARBA00022472"/>
    </source>
</evidence>
<dbReference type="Gene3D" id="1.25.70.10">
    <property type="entry name" value="Transcription termination factor 3, mitochondrial"/>
    <property type="match status" value="1"/>
</dbReference>
<dbReference type="InterPro" id="IPR003690">
    <property type="entry name" value="MTERF"/>
</dbReference>
<keyword evidence="5" id="KW-1185">Reference proteome</keyword>
<keyword evidence="2" id="KW-0805">Transcription regulation</keyword>
<organism evidence="4 5">
    <name type="scientific">Rhynchospora pubera</name>
    <dbReference type="NCBI Taxonomy" id="906938"/>
    <lineage>
        <taxon>Eukaryota</taxon>
        <taxon>Viridiplantae</taxon>
        <taxon>Streptophyta</taxon>
        <taxon>Embryophyta</taxon>
        <taxon>Tracheophyta</taxon>
        <taxon>Spermatophyta</taxon>
        <taxon>Magnoliopsida</taxon>
        <taxon>Liliopsida</taxon>
        <taxon>Poales</taxon>
        <taxon>Cyperaceae</taxon>
        <taxon>Cyperoideae</taxon>
        <taxon>Rhynchosporeae</taxon>
        <taxon>Rhynchospora</taxon>
    </lineage>
</organism>
<dbReference type="FunFam" id="1.25.70.10:FF:000001">
    <property type="entry name" value="Mitochondrial transcription termination factor-like"/>
    <property type="match status" value="1"/>
</dbReference>
<gene>
    <name evidence="4" type="ORF">LUZ62_006973</name>
</gene>
<dbReference type="PANTHER" id="PTHR13068:SF236">
    <property type="entry name" value="OS02G0749800 PROTEIN"/>
    <property type="match status" value="1"/>
</dbReference>
<reference evidence="4" key="1">
    <citation type="submission" date="2022-08" db="EMBL/GenBank/DDBJ databases">
        <authorList>
            <person name="Marques A."/>
        </authorList>
    </citation>
    <scope>NUCLEOTIDE SEQUENCE</scope>
    <source>
        <strain evidence="4">RhyPub2mFocal</strain>
        <tissue evidence="4">Leaves</tissue>
    </source>
</reference>
<name>A0AAV8BM27_9POAL</name>
<sequence length="387" mass="43480">MTMSVSRPPSFFPILPLSTSVRLRLRLRLRRLPSVSVSASQSFSPEYLIHSCGLPSDEAVRAYDKIRHLKSPEKPDAVLRFLRDIGISDSDIRRAVSRDARVLCSSVERNLRPNVAKLQEVGFSIHDISSIISRNPNLFKFNFAPKIDFWFGVLGSVENLSVAIRRPHNFLTMNLEKAILPNLYFLKDHCGFSPSQIVRLIRSAPGVVGCSTESLKKKAQRADKLGIARSSGMFLYALITISKLSQHTIDRRLNNLKSLGLSQEEVNLIVSKDPLLLGLKEKLVSSKMEFLLKDAGCDKLDVVQNPTLLNLSLENRLIPRNVVRKLLMSKGSPPANYKLISLVTPTEKKFVEKYVLPYEHVIPGLHRAYADACARKKKCGNRLVSRV</sequence>
<evidence type="ECO:0000313" key="5">
    <source>
        <dbReference type="Proteomes" id="UP001140206"/>
    </source>
</evidence>
<dbReference type="PANTHER" id="PTHR13068">
    <property type="entry name" value="CGI-12 PROTEIN-RELATED"/>
    <property type="match status" value="1"/>
</dbReference>
<keyword evidence="2" id="KW-0804">Transcription</keyword>
<dbReference type="EMBL" id="JAMFTS010000339">
    <property type="protein sequence ID" value="KAJ4743727.1"/>
    <property type="molecule type" value="Genomic_DNA"/>
</dbReference>
<dbReference type="InterPro" id="IPR038538">
    <property type="entry name" value="MTERF_sf"/>
</dbReference>
<proteinExistence type="inferred from homology"/>
<dbReference type="SMART" id="SM00733">
    <property type="entry name" value="Mterf"/>
    <property type="match status" value="6"/>
</dbReference>
<comment type="caution">
    <text evidence="4">The sequence shown here is derived from an EMBL/GenBank/DDBJ whole genome shotgun (WGS) entry which is preliminary data.</text>
</comment>
<evidence type="ECO:0000313" key="4">
    <source>
        <dbReference type="EMBL" id="KAJ4743727.1"/>
    </source>
</evidence>
<accession>A0AAV8BM27</accession>
<keyword evidence="3" id="KW-0809">Transit peptide</keyword>
<dbReference type="Pfam" id="PF02536">
    <property type="entry name" value="mTERF"/>
    <property type="match status" value="2"/>
</dbReference>
<dbReference type="AlphaFoldDB" id="A0AAV8BM27"/>